<gene>
    <name evidence="2" type="ORF">DXX92_13505</name>
</gene>
<proteinExistence type="predicted"/>
<organism evidence="2 3">
    <name type="scientific">Thalassotalea euphylliae</name>
    <dbReference type="NCBI Taxonomy" id="1655234"/>
    <lineage>
        <taxon>Bacteria</taxon>
        <taxon>Pseudomonadati</taxon>
        <taxon>Pseudomonadota</taxon>
        <taxon>Gammaproteobacteria</taxon>
        <taxon>Alteromonadales</taxon>
        <taxon>Colwelliaceae</taxon>
        <taxon>Thalassotalea</taxon>
    </lineage>
</organism>
<keyword evidence="1" id="KW-1133">Transmembrane helix</keyword>
<dbReference type="EMBL" id="QUOV01000001">
    <property type="protein sequence ID" value="REL36253.1"/>
    <property type="molecule type" value="Genomic_DNA"/>
</dbReference>
<protein>
    <submittedName>
        <fullName evidence="2">Uncharacterized protein</fullName>
    </submittedName>
</protein>
<dbReference type="Proteomes" id="UP000256999">
    <property type="component" value="Unassembled WGS sequence"/>
</dbReference>
<sequence length="68" mass="7513">MITSLLLFGFYYTSTVIGHELIAFALLASALMTIAFVNTVKSLAYFNREHTNALGLNSKLPNNMLSDK</sequence>
<keyword evidence="1" id="KW-0812">Transmembrane</keyword>
<accession>A0A3E0UI10</accession>
<comment type="caution">
    <text evidence="2">The sequence shown here is derived from an EMBL/GenBank/DDBJ whole genome shotgun (WGS) entry which is preliminary data.</text>
</comment>
<evidence type="ECO:0000256" key="1">
    <source>
        <dbReference type="SAM" id="Phobius"/>
    </source>
</evidence>
<evidence type="ECO:0000313" key="2">
    <source>
        <dbReference type="EMBL" id="REL36253.1"/>
    </source>
</evidence>
<name>A0A3E0UI10_9GAMM</name>
<keyword evidence="1" id="KW-0472">Membrane</keyword>
<evidence type="ECO:0000313" key="3">
    <source>
        <dbReference type="Proteomes" id="UP000256999"/>
    </source>
</evidence>
<dbReference type="AlphaFoldDB" id="A0A3E0UI10"/>
<reference evidence="2 3" key="1">
    <citation type="submission" date="2018-08" db="EMBL/GenBank/DDBJ databases">
        <title>Thalassotalea euphylliae genome.</title>
        <authorList>
            <person name="Summers S."/>
            <person name="Rice S.A."/>
            <person name="Freckelton M.L."/>
            <person name="Nedved B.T."/>
            <person name="Hadfield M.G."/>
        </authorList>
    </citation>
    <scope>NUCLEOTIDE SEQUENCE [LARGE SCALE GENOMIC DNA]</scope>
    <source>
        <strain evidence="2 3">H2</strain>
    </source>
</reference>
<feature type="transmembrane region" description="Helical" evidence="1">
    <location>
        <begin position="21"/>
        <end position="40"/>
    </location>
</feature>